<comment type="caution">
    <text evidence="2">The sequence shown here is derived from an EMBL/GenBank/DDBJ whole genome shotgun (WGS) entry which is preliminary data.</text>
</comment>
<keyword evidence="3" id="KW-1185">Reference proteome</keyword>
<evidence type="ECO:0000256" key="1">
    <source>
        <dbReference type="SAM" id="MobiDB-lite"/>
    </source>
</evidence>
<gene>
    <name evidence="2" type="ORF">N8I77_012058</name>
</gene>
<protein>
    <recommendedName>
        <fullName evidence="4">AB hydrolase-1 domain-containing protein</fullName>
    </recommendedName>
</protein>
<dbReference type="EMBL" id="JAUJFL010000008">
    <property type="protein sequence ID" value="KAK2598663.1"/>
    <property type="molecule type" value="Genomic_DNA"/>
</dbReference>
<accession>A0AAD9VZI5</accession>
<sequence>MDHFVLDISGLRDGEEQVFTIPLIRMRAKNATQNLIINPGGPGGSGVGFVHQIGEELNTILGEGFHILSFDPRGVNGSRPKAECYPDQATRRAHTQPRSGKLSRSGEMYAWNKNFARACYDTMGEHAKYSE</sequence>
<reference evidence="2" key="1">
    <citation type="submission" date="2023-06" db="EMBL/GenBank/DDBJ databases">
        <authorList>
            <person name="Noh H."/>
        </authorList>
    </citation>
    <scope>NUCLEOTIDE SEQUENCE</scope>
    <source>
        <strain evidence="2">DUCC20226</strain>
    </source>
</reference>
<dbReference type="AlphaFoldDB" id="A0AAD9VZI5"/>
<evidence type="ECO:0000313" key="2">
    <source>
        <dbReference type="EMBL" id="KAK2598663.1"/>
    </source>
</evidence>
<name>A0AAD9VZI5_PHOAM</name>
<dbReference type="Proteomes" id="UP001265746">
    <property type="component" value="Unassembled WGS sequence"/>
</dbReference>
<evidence type="ECO:0000313" key="3">
    <source>
        <dbReference type="Proteomes" id="UP001265746"/>
    </source>
</evidence>
<evidence type="ECO:0008006" key="4">
    <source>
        <dbReference type="Google" id="ProtNLM"/>
    </source>
</evidence>
<feature type="region of interest" description="Disordered" evidence="1">
    <location>
        <begin position="77"/>
        <end position="104"/>
    </location>
</feature>
<proteinExistence type="predicted"/>
<organism evidence="2 3">
    <name type="scientific">Phomopsis amygdali</name>
    <name type="common">Fusicoccum amygdali</name>
    <dbReference type="NCBI Taxonomy" id="1214568"/>
    <lineage>
        <taxon>Eukaryota</taxon>
        <taxon>Fungi</taxon>
        <taxon>Dikarya</taxon>
        <taxon>Ascomycota</taxon>
        <taxon>Pezizomycotina</taxon>
        <taxon>Sordariomycetes</taxon>
        <taxon>Sordariomycetidae</taxon>
        <taxon>Diaporthales</taxon>
        <taxon>Diaporthaceae</taxon>
        <taxon>Diaporthe</taxon>
    </lineage>
</organism>